<evidence type="ECO:0000313" key="5">
    <source>
        <dbReference type="EMBL" id="CAF3454443.1"/>
    </source>
</evidence>
<dbReference type="EMBL" id="CAJNYU010002662">
    <property type="protein sequence ID" value="CAF3573312.1"/>
    <property type="molecule type" value="Genomic_DNA"/>
</dbReference>
<dbReference type="AlphaFoldDB" id="A0A821LFS4"/>
<dbReference type="Proteomes" id="UP000663865">
    <property type="component" value="Unassembled WGS sequence"/>
</dbReference>
<dbReference type="EMBL" id="CAJOBR010003730">
    <property type="protein sequence ID" value="CAF4750319.1"/>
    <property type="molecule type" value="Genomic_DNA"/>
</dbReference>
<evidence type="ECO:0000313" key="7">
    <source>
        <dbReference type="EMBL" id="CAF4449900.1"/>
    </source>
</evidence>
<dbReference type="EMBL" id="CAJNYT010002073">
    <property type="protein sequence ID" value="CAF3446038.1"/>
    <property type="molecule type" value="Genomic_DNA"/>
</dbReference>
<accession>A0A821LFS4</accession>
<keyword evidence="13" id="KW-1185">Reference proteome</keyword>
<dbReference type="Proteomes" id="UP000663825">
    <property type="component" value="Unassembled WGS sequence"/>
</dbReference>
<evidence type="ECO:0000313" key="11">
    <source>
        <dbReference type="EMBL" id="CAF4853207.1"/>
    </source>
</evidence>
<dbReference type="EMBL" id="CAJOBO010003374">
    <property type="protein sequence ID" value="CAF4490587.1"/>
    <property type="molecule type" value="Genomic_DNA"/>
</dbReference>
<evidence type="ECO:0000313" key="12">
    <source>
        <dbReference type="Proteomes" id="UP000663848"/>
    </source>
</evidence>
<evidence type="ECO:0000256" key="1">
    <source>
        <dbReference type="SAM" id="Phobius"/>
    </source>
</evidence>
<dbReference type="EMBL" id="CAJOBP010004751">
    <property type="protein sequence ID" value="CAF4449900.1"/>
    <property type="molecule type" value="Genomic_DNA"/>
</dbReference>
<sequence length="147" mass="16922">MVLFTIGIFYAHSIKVDNAVRRLNEPKQKRSIIFEYIMKNCSELLVVYPEFYQVPRFELCGGYGVPVTLAKLAILLSMLYDIYLLYSLYDLPVVIAIMGSISSYFFYANLTNNKWTIQCLELVLILAAYVMIFGQYLLSNVAHALKH</sequence>
<feature type="transmembrane region" description="Helical" evidence="1">
    <location>
        <begin position="119"/>
        <end position="138"/>
    </location>
</feature>
<dbReference type="Proteomes" id="UP000663872">
    <property type="component" value="Unassembled WGS sequence"/>
</dbReference>
<dbReference type="EMBL" id="CAJOBQ010003126">
    <property type="protein sequence ID" value="CAF4594791.1"/>
    <property type="molecule type" value="Genomic_DNA"/>
</dbReference>
<dbReference type="Proteomes" id="UP000663848">
    <property type="component" value="Unassembled WGS sequence"/>
</dbReference>
<comment type="caution">
    <text evidence="10">The sequence shown here is derived from an EMBL/GenBank/DDBJ whole genome shotgun (WGS) entry which is preliminary data.</text>
</comment>
<name>A0A821LFS4_9BILA</name>
<evidence type="ECO:0000313" key="10">
    <source>
        <dbReference type="EMBL" id="CAF4750319.1"/>
    </source>
</evidence>
<dbReference type="Proteomes" id="UP000663862">
    <property type="component" value="Unassembled WGS sequence"/>
</dbReference>
<keyword evidence="1" id="KW-0812">Transmembrane</keyword>
<dbReference type="Proteomes" id="UP000663873">
    <property type="component" value="Unassembled WGS sequence"/>
</dbReference>
<organism evidence="10 12">
    <name type="scientific">Rotaria socialis</name>
    <dbReference type="NCBI Taxonomy" id="392032"/>
    <lineage>
        <taxon>Eukaryota</taxon>
        <taxon>Metazoa</taxon>
        <taxon>Spiralia</taxon>
        <taxon>Gnathifera</taxon>
        <taxon>Rotifera</taxon>
        <taxon>Eurotatoria</taxon>
        <taxon>Bdelloidea</taxon>
        <taxon>Philodinida</taxon>
        <taxon>Philodinidae</taxon>
        <taxon>Rotaria</taxon>
    </lineage>
</organism>
<reference evidence="10" key="1">
    <citation type="submission" date="2021-02" db="EMBL/GenBank/DDBJ databases">
        <authorList>
            <person name="Nowell W R."/>
        </authorList>
    </citation>
    <scope>NUCLEOTIDE SEQUENCE</scope>
</reference>
<proteinExistence type="predicted"/>
<gene>
    <name evidence="6" type="ORF">FME351_LOCUS20567</name>
    <name evidence="4" type="ORF">GRG538_LOCUS13863</name>
    <name evidence="8" type="ORF">HFQ381_LOCUS26991</name>
    <name evidence="5" type="ORF">KIK155_LOCUS12624</name>
    <name evidence="3" type="ORF">LUA448_LOCUS18881</name>
    <name evidence="10" type="ORF">QYT958_LOCUS20944</name>
    <name evidence="2" type="ORF">TIS948_LOCUS3310</name>
    <name evidence="11" type="ORF">TOA249_LOCUS27061</name>
    <name evidence="9" type="ORF">TSG867_LOCUS27442</name>
    <name evidence="7" type="ORF">UJA718_LOCUS22714</name>
</gene>
<evidence type="ECO:0000313" key="9">
    <source>
        <dbReference type="EMBL" id="CAF4594791.1"/>
    </source>
</evidence>
<dbReference type="EMBL" id="CAJOBS010003339">
    <property type="protein sequence ID" value="CAF4853207.1"/>
    <property type="molecule type" value="Genomic_DNA"/>
</dbReference>
<feature type="transmembrane region" description="Helical" evidence="1">
    <location>
        <begin position="86"/>
        <end position="107"/>
    </location>
</feature>
<evidence type="ECO:0000313" key="13">
    <source>
        <dbReference type="Proteomes" id="UP000663873"/>
    </source>
</evidence>
<dbReference type="Proteomes" id="UP000663851">
    <property type="component" value="Unassembled WGS sequence"/>
</dbReference>
<dbReference type="EMBL" id="CAJNYV010002086">
    <property type="protein sequence ID" value="CAF3454443.1"/>
    <property type="molecule type" value="Genomic_DNA"/>
</dbReference>
<dbReference type="EMBL" id="CAJNXB010000225">
    <property type="protein sequence ID" value="CAF3037108.1"/>
    <property type="molecule type" value="Genomic_DNA"/>
</dbReference>
<dbReference type="Proteomes" id="UP000663833">
    <property type="component" value="Unassembled WGS sequence"/>
</dbReference>
<evidence type="ECO:0000313" key="6">
    <source>
        <dbReference type="EMBL" id="CAF3573312.1"/>
    </source>
</evidence>
<evidence type="ECO:0000313" key="4">
    <source>
        <dbReference type="EMBL" id="CAF3446038.1"/>
    </source>
</evidence>
<dbReference type="Proteomes" id="UP000663838">
    <property type="component" value="Unassembled WGS sequence"/>
</dbReference>
<protein>
    <submittedName>
        <fullName evidence="10">Uncharacterized protein</fullName>
    </submittedName>
</protein>
<dbReference type="EMBL" id="CAJNYD010002386">
    <property type="protein sequence ID" value="CAF3415073.1"/>
    <property type="molecule type" value="Genomic_DNA"/>
</dbReference>
<evidence type="ECO:0000313" key="2">
    <source>
        <dbReference type="EMBL" id="CAF3037108.1"/>
    </source>
</evidence>
<evidence type="ECO:0000313" key="3">
    <source>
        <dbReference type="EMBL" id="CAF3415073.1"/>
    </source>
</evidence>
<dbReference type="Proteomes" id="UP000663869">
    <property type="component" value="Unassembled WGS sequence"/>
</dbReference>
<keyword evidence="1" id="KW-0472">Membrane</keyword>
<keyword evidence="1" id="KW-1133">Transmembrane helix</keyword>
<evidence type="ECO:0000313" key="8">
    <source>
        <dbReference type="EMBL" id="CAF4490587.1"/>
    </source>
</evidence>